<keyword evidence="15" id="KW-0234">DNA repair</keyword>
<comment type="cofactor">
    <cofactor evidence="1">
        <name>Mg(2+)</name>
        <dbReference type="ChEBI" id="CHEBI:18420"/>
    </cofactor>
</comment>
<dbReference type="InterPro" id="IPR050116">
    <property type="entry name" value="DNA_polymerase-Y"/>
</dbReference>
<dbReference type="InterPro" id="IPR022880">
    <property type="entry name" value="DNApol_IV"/>
</dbReference>
<dbReference type="CDD" id="cd03586">
    <property type="entry name" value="PolY_Pol_IV_kappa"/>
    <property type="match status" value="1"/>
</dbReference>
<evidence type="ECO:0000256" key="5">
    <source>
        <dbReference type="ARBA" id="ARBA00022457"/>
    </source>
</evidence>
<keyword evidence="13" id="KW-0239">DNA-directed DNA polymerase</keyword>
<dbReference type="InterPro" id="IPR017961">
    <property type="entry name" value="DNA_pol_Y-fam_little_finger"/>
</dbReference>
<dbReference type="InterPro" id="IPR053848">
    <property type="entry name" value="IMS_HHH_1"/>
</dbReference>
<keyword evidence="14" id="KW-0238">DNA-binding</keyword>
<evidence type="ECO:0000256" key="10">
    <source>
        <dbReference type="ARBA" id="ARBA00022723"/>
    </source>
</evidence>
<evidence type="ECO:0000256" key="6">
    <source>
        <dbReference type="ARBA" id="ARBA00022490"/>
    </source>
</evidence>
<dbReference type="SUPFAM" id="SSF56672">
    <property type="entry name" value="DNA/RNA polymerases"/>
    <property type="match status" value="1"/>
</dbReference>
<evidence type="ECO:0000256" key="8">
    <source>
        <dbReference type="ARBA" id="ARBA00022695"/>
    </source>
</evidence>
<dbReference type="Gene3D" id="3.30.70.270">
    <property type="match status" value="1"/>
</dbReference>
<dbReference type="GO" id="GO:0003887">
    <property type="term" value="F:DNA-directed DNA polymerase activity"/>
    <property type="evidence" value="ECO:0007669"/>
    <property type="project" value="UniProtKB-EC"/>
</dbReference>
<feature type="domain" description="UmuC" evidence="18">
    <location>
        <begin position="10"/>
        <end position="207"/>
    </location>
</feature>
<dbReference type="InterPro" id="IPR001126">
    <property type="entry name" value="UmuC"/>
</dbReference>
<comment type="function">
    <text evidence="16">Poorly processive, error-prone DNA polymerase involved in untargeted mutagenesis. Copies undamaged DNA at stalled replication forks, which arise in vivo from mismatched or misaligned primer ends. These misaligned primers can be extended by PolIV. Exhibits no 3'-5' exonuclease (proofreading) activity. May be involved in translesional synthesis, in conjunction with the beta clamp from PolIII.</text>
</comment>
<evidence type="ECO:0000256" key="13">
    <source>
        <dbReference type="ARBA" id="ARBA00022932"/>
    </source>
</evidence>
<keyword evidence="12" id="KW-0460">Magnesium</keyword>
<evidence type="ECO:0000256" key="17">
    <source>
        <dbReference type="ARBA" id="ARBA00049244"/>
    </source>
</evidence>
<sequence>MPDVARFGWLLHLDVDQFQVAAERGRRPELRGQQVIVGGDGDPTRARQVVTCGSYETRALGVRAGMPLRVAYKKAPEAHYLPLDMAYYEQTAERVWAAVRRVGPPVEVWGFDEGCIGFGDRDAPRPTESAARALAEELVVAVRTECGFDCCVGLSDNKQRAKIATGFAKRAVRDGADGEGARCFVLTDANWPTLLGPQPTEALWSVGARTAATLAEHGIETVDQLAATALDDLIEVFGPHKGHWLYVLARGGGDDSIAVVAPPARSHSRSVTFPQDLTEPGQLRDAAHRLLDEVLAQVVREHRQPIRVGLTVRTSTFFTRTKMRKLAAPTVDAASIVPVVDDLLAAFALEEPVRLLGVRLELAEPPAQ</sequence>
<evidence type="ECO:0000256" key="14">
    <source>
        <dbReference type="ARBA" id="ARBA00023125"/>
    </source>
</evidence>
<keyword evidence="6" id="KW-0963">Cytoplasm</keyword>
<evidence type="ECO:0000256" key="11">
    <source>
        <dbReference type="ARBA" id="ARBA00022763"/>
    </source>
</evidence>
<keyword evidence="11" id="KW-0227">DNA damage</keyword>
<reference evidence="19 20" key="1">
    <citation type="submission" date="2024-09" db="EMBL/GenBank/DDBJ databases">
        <authorList>
            <person name="Sun Q."/>
            <person name="Mori K."/>
        </authorList>
    </citation>
    <scope>NUCLEOTIDE SEQUENCE [LARGE SCALE GENOMIC DNA]</scope>
    <source>
        <strain evidence="19 20">CCM 7957</strain>
    </source>
</reference>
<organism evidence="19 20">
    <name type="scientific">Gordonia phosphorivorans</name>
    <dbReference type="NCBI Taxonomy" id="1056982"/>
    <lineage>
        <taxon>Bacteria</taxon>
        <taxon>Bacillati</taxon>
        <taxon>Actinomycetota</taxon>
        <taxon>Actinomycetes</taxon>
        <taxon>Mycobacteriales</taxon>
        <taxon>Gordoniaceae</taxon>
        <taxon>Gordonia</taxon>
    </lineage>
</organism>
<dbReference type="Pfam" id="PF11799">
    <property type="entry name" value="IMS_C"/>
    <property type="match status" value="1"/>
</dbReference>
<dbReference type="PROSITE" id="PS50173">
    <property type="entry name" value="UMUC"/>
    <property type="match status" value="1"/>
</dbReference>
<evidence type="ECO:0000256" key="2">
    <source>
        <dbReference type="ARBA" id="ARBA00004496"/>
    </source>
</evidence>
<dbReference type="InterPro" id="IPR036775">
    <property type="entry name" value="DNA_pol_Y-fam_lit_finger_sf"/>
</dbReference>
<dbReference type="Pfam" id="PF21999">
    <property type="entry name" value="IMS_HHH_1"/>
    <property type="match status" value="1"/>
</dbReference>
<evidence type="ECO:0000256" key="16">
    <source>
        <dbReference type="ARBA" id="ARBA00025589"/>
    </source>
</evidence>
<keyword evidence="7 19" id="KW-0808">Transferase</keyword>
<dbReference type="Gene3D" id="3.40.1170.60">
    <property type="match status" value="1"/>
</dbReference>
<dbReference type="EMBL" id="JBHLWV010000029">
    <property type="protein sequence ID" value="MFC0316375.1"/>
    <property type="molecule type" value="Genomic_DNA"/>
</dbReference>
<comment type="caution">
    <text evidence="19">The sequence shown here is derived from an EMBL/GenBank/DDBJ whole genome shotgun (WGS) entry which is preliminary data.</text>
</comment>
<evidence type="ECO:0000256" key="12">
    <source>
        <dbReference type="ARBA" id="ARBA00022842"/>
    </source>
</evidence>
<keyword evidence="10" id="KW-0479">Metal-binding</keyword>
<evidence type="ECO:0000256" key="7">
    <source>
        <dbReference type="ARBA" id="ARBA00022679"/>
    </source>
</evidence>
<dbReference type="Gene3D" id="1.10.150.20">
    <property type="entry name" value="5' to 3' exonuclease, C-terminal subdomain"/>
    <property type="match status" value="1"/>
</dbReference>
<proteinExistence type="inferred from homology"/>
<name>A0ABV6HE13_9ACTN</name>
<keyword evidence="8 19" id="KW-0548">Nucleotidyltransferase</keyword>
<keyword evidence="5" id="KW-0515">Mutator protein</keyword>
<evidence type="ECO:0000256" key="4">
    <source>
        <dbReference type="ARBA" id="ARBA00012417"/>
    </source>
</evidence>
<evidence type="ECO:0000313" key="19">
    <source>
        <dbReference type="EMBL" id="MFC0316375.1"/>
    </source>
</evidence>
<evidence type="ECO:0000256" key="3">
    <source>
        <dbReference type="ARBA" id="ARBA00010945"/>
    </source>
</evidence>
<dbReference type="SUPFAM" id="SSF100879">
    <property type="entry name" value="Lesion bypass DNA polymerase (Y-family), little finger domain"/>
    <property type="match status" value="1"/>
</dbReference>
<dbReference type="RefSeq" id="WP_382366000.1">
    <property type="nucleotide sequence ID" value="NZ_JBHLWV010000029.1"/>
</dbReference>
<dbReference type="NCBIfam" id="NF002883">
    <property type="entry name" value="PRK03352.1"/>
    <property type="match status" value="1"/>
</dbReference>
<evidence type="ECO:0000256" key="15">
    <source>
        <dbReference type="ARBA" id="ARBA00023204"/>
    </source>
</evidence>
<evidence type="ECO:0000256" key="1">
    <source>
        <dbReference type="ARBA" id="ARBA00001946"/>
    </source>
</evidence>
<dbReference type="InterPro" id="IPR043502">
    <property type="entry name" value="DNA/RNA_pol_sf"/>
</dbReference>
<comment type="similarity">
    <text evidence="3">Belongs to the DNA polymerase type-Y family.</text>
</comment>
<protein>
    <recommendedName>
        <fullName evidence="4">DNA-directed DNA polymerase</fullName>
        <ecNumber evidence="4">2.7.7.7</ecNumber>
    </recommendedName>
</protein>
<dbReference type="Proteomes" id="UP001589783">
    <property type="component" value="Unassembled WGS sequence"/>
</dbReference>
<comment type="subcellular location">
    <subcellularLocation>
        <location evidence="2">Cytoplasm</location>
    </subcellularLocation>
</comment>
<evidence type="ECO:0000259" key="18">
    <source>
        <dbReference type="PROSITE" id="PS50173"/>
    </source>
</evidence>
<keyword evidence="20" id="KW-1185">Reference proteome</keyword>
<comment type="catalytic activity">
    <reaction evidence="17">
        <text>DNA(n) + a 2'-deoxyribonucleoside 5'-triphosphate = DNA(n+1) + diphosphate</text>
        <dbReference type="Rhea" id="RHEA:22508"/>
        <dbReference type="Rhea" id="RHEA-COMP:17339"/>
        <dbReference type="Rhea" id="RHEA-COMP:17340"/>
        <dbReference type="ChEBI" id="CHEBI:33019"/>
        <dbReference type="ChEBI" id="CHEBI:61560"/>
        <dbReference type="ChEBI" id="CHEBI:173112"/>
        <dbReference type="EC" id="2.7.7.7"/>
    </reaction>
</comment>
<gene>
    <name evidence="19" type="ORF">ACFFJD_16125</name>
</gene>
<dbReference type="Pfam" id="PF00817">
    <property type="entry name" value="IMS"/>
    <property type="match status" value="1"/>
</dbReference>
<evidence type="ECO:0000313" key="20">
    <source>
        <dbReference type="Proteomes" id="UP001589783"/>
    </source>
</evidence>
<dbReference type="PANTHER" id="PTHR11076">
    <property type="entry name" value="DNA REPAIR POLYMERASE UMUC / TRANSFERASE FAMILY MEMBER"/>
    <property type="match status" value="1"/>
</dbReference>
<dbReference type="EC" id="2.7.7.7" evidence="4"/>
<dbReference type="PANTHER" id="PTHR11076:SF33">
    <property type="entry name" value="DNA POLYMERASE KAPPA"/>
    <property type="match status" value="1"/>
</dbReference>
<keyword evidence="9" id="KW-0235">DNA replication</keyword>
<dbReference type="Gene3D" id="3.30.1490.100">
    <property type="entry name" value="DNA polymerase, Y-family, little finger domain"/>
    <property type="match status" value="1"/>
</dbReference>
<accession>A0ABV6HE13</accession>
<evidence type="ECO:0000256" key="9">
    <source>
        <dbReference type="ARBA" id="ARBA00022705"/>
    </source>
</evidence>
<dbReference type="InterPro" id="IPR043128">
    <property type="entry name" value="Rev_trsase/Diguanyl_cyclase"/>
</dbReference>